<reference evidence="4 5" key="1">
    <citation type="journal article" date="2016" name="PLoS ONE">
        <title>Sequence Assembly of Yarrowia lipolytica Strain W29/CLIB89 Shows Transposable Element Diversity.</title>
        <authorList>
            <person name="Magnan C."/>
            <person name="Yu J."/>
            <person name="Chang I."/>
            <person name="Jahn E."/>
            <person name="Kanomata Y."/>
            <person name="Wu J."/>
            <person name="Zeller M."/>
            <person name="Oakes M."/>
            <person name="Baldi P."/>
            <person name="Sandmeyer S."/>
        </authorList>
    </citation>
    <scope>NUCLEOTIDE SEQUENCE [LARGE SCALE GENOMIC DNA]</scope>
    <source>
        <strain evidence="5">CLIB89(W29)</strain>
    </source>
</reference>
<feature type="compositionally biased region" description="Low complexity" evidence="2">
    <location>
        <begin position="120"/>
        <end position="133"/>
    </location>
</feature>
<gene>
    <name evidence="4" type="ORF">YALI1_F27529g</name>
</gene>
<dbReference type="RefSeq" id="XP_505674.3">
    <property type="nucleotide sequence ID" value="XM_505674.3"/>
</dbReference>
<dbReference type="SMART" id="SM00184">
    <property type="entry name" value="RING"/>
    <property type="match status" value="1"/>
</dbReference>
<dbReference type="VEuPathDB" id="FungiDB:YALI1_F27529g"/>
<dbReference type="PROSITE" id="PS50089">
    <property type="entry name" value="ZF_RING_2"/>
    <property type="match status" value="1"/>
</dbReference>
<dbReference type="EMBL" id="CP017558">
    <property type="protein sequence ID" value="AOW07480.1"/>
    <property type="molecule type" value="Genomic_DNA"/>
</dbReference>
<name>A0A1D8NPB5_YARLL</name>
<dbReference type="SUPFAM" id="SSF57850">
    <property type="entry name" value="RING/U-box"/>
    <property type="match status" value="1"/>
</dbReference>
<dbReference type="Proteomes" id="UP000182444">
    <property type="component" value="Chromosome 1F"/>
</dbReference>
<dbReference type="KEGG" id="yli:2908573"/>
<dbReference type="AlphaFoldDB" id="A0A1D8NPB5"/>
<evidence type="ECO:0000256" key="1">
    <source>
        <dbReference type="PROSITE-ProRule" id="PRU00175"/>
    </source>
</evidence>
<dbReference type="InterPro" id="IPR001841">
    <property type="entry name" value="Znf_RING"/>
</dbReference>
<evidence type="ECO:0000313" key="4">
    <source>
        <dbReference type="EMBL" id="AOW07480.1"/>
    </source>
</evidence>
<dbReference type="GeneID" id="2908573"/>
<dbReference type="InterPro" id="IPR013083">
    <property type="entry name" value="Znf_RING/FYVE/PHD"/>
</dbReference>
<evidence type="ECO:0000313" key="5">
    <source>
        <dbReference type="Proteomes" id="UP000182444"/>
    </source>
</evidence>
<feature type="region of interest" description="Disordered" evidence="2">
    <location>
        <begin position="1"/>
        <end position="21"/>
    </location>
</feature>
<dbReference type="Gene3D" id="3.30.40.10">
    <property type="entry name" value="Zinc/RING finger domain, C3HC4 (zinc finger)"/>
    <property type="match status" value="1"/>
</dbReference>
<keyword evidence="1" id="KW-0863">Zinc-finger</keyword>
<proteinExistence type="predicted"/>
<feature type="domain" description="RING-type" evidence="3">
    <location>
        <begin position="176"/>
        <end position="229"/>
    </location>
</feature>
<dbReference type="GO" id="GO:0008270">
    <property type="term" value="F:zinc ion binding"/>
    <property type="evidence" value="ECO:0007669"/>
    <property type="project" value="UniProtKB-KW"/>
</dbReference>
<feature type="compositionally biased region" description="Low complexity" evidence="2">
    <location>
        <begin position="54"/>
        <end position="80"/>
    </location>
</feature>
<protein>
    <recommendedName>
        <fullName evidence="3">RING-type domain-containing protein</fullName>
    </recommendedName>
</protein>
<keyword evidence="1" id="KW-0862">Zinc</keyword>
<evidence type="ECO:0000259" key="3">
    <source>
        <dbReference type="PROSITE" id="PS50089"/>
    </source>
</evidence>
<feature type="compositionally biased region" description="Polar residues" evidence="2">
    <location>
        <begin position="94"/>
        <end position="110"/>
    </location>
</feature>
<feature type="region of interest" description="Disordered" evidence="2">
    <location>
        <begin position="46"/>
        <end position="152"/>
    </location>
</feature>
<evidence type="ECO:0000256" key="2">
    <source>
        <dbReference type="SAM" id="MobiDB-lite"/>
    </source>
</evidence>
<organism evidence="4 5">
    <name type="scientific">Yarrowia lipolytica</name>
    <name type="common">Candida lipolytica</name>
    <dbReference type="NCBI Taxonomy" id="4952"/>
    <lineage>
        <taxon>Eukaryota</taxon>
        <taxon>Fungi</taxon>
        <taxon>Dikarya</taxon>
        <taxon>Ascomycota</taxon>
        <taxon>Saccharomycotina</taxon>
        <taxon>Dipodascomycetes</taxon>
        <taxon>Dipodascales</taxon>
        <taxon>Dipodascales incertae sedis</taxon>
        <taxon>Yarrowia</taxon>
    </lineage>
</organism>
<sequence>MTTIESVKPLNISKLTNHPMPDTVTAKPLPIPQMSSAHHLHRLPSNQSLTSFHNGSNGSLTSPLSPTSTRSRLRNSLNLTFMKRRPSKTDDTKIQTPQDQIFHTSYSQSPGHGYTDSVMSPPNSTSTCYTSPPYSNPPKKKTPTKNSFEPFNSAPPPAIKPFVFSGKVRFVENDSCAICEEPLHFILAGERKLVLECKHIAHEQCYMEFLSDDVVSPDDKDLVPLCPVCGEKSKPIDDSQWNDLYHERLRKARQLEREDVINQLIKSSPGKAAGGVDILLWPLAKEKTPAVACSTVRPIVSVQVNKQRGTPKPPGFSYMNLKIDVTPDEYDGGRDSFIHYHEQVSPRDGPERHDPVLDNLVASVADWGKLDPNTAGSIRCVDLMEVSTDQGTTYKSLVGFLFDDLVLFVENSYPVRHPSKTLFPGSVIKGSLVISKHIASVINGKDMSIFVHSVNSPELRVNIPGNQDEWFNTLVHLFRGNRHGDSFHKRICEATPPLSSPIKLATPVDAPIDLVVVVPIGSCNDTQIKMLQKTIRGILACMSHLDRLSLLLVGCGPDENSTYGASNNTEYIALGLASPEWPGWDHSINSLNDPSVRGGGTKKVTLEAWAHAQRLLATRESKNATCSIFMISETRLVPNQEMSNPSSPTKVFTLNQLDRIDDEIRKCKKRRIGYAKLLVETEHDTIVQIYDSQEADSHQSANGRHAIFTFPLYFGKTDLNLAIRGVPPSKFTLLSCEGQFETTECFVFQQHS</sequence>
<accession>A0A1D8NPB5</accession>
<keyword evidence="1" id="KW-0479">Metal-binding</keyword>
<dbReference type="VEuPathDB" id="FungiDB:YALI0_F20680g"/>